<evidence type="ECO:0000313" key="2">
    <source>
        <dbReference type="EMBL" id="PZQ95041.1"/>
    </source>
</evidence>
<feature type="domain" description="Bacteriophage phiJL001 Gp84 C-terminal" evidence="1">
    <location>
        <begin position="186"/>
        <end position="261"/>
    </location>
</feature>
<name>A0A2W5RWX3_CERSP</name>
<dbReference type="InterPro" id="IPR011928">
    <property type="entry name" value="Phage_phiJL001_Gp84"/>
</dbReference>
<comment type="caution">
    <text evidence="2">The sequence shown here is derived from an EMBL/GenBank/DDBJ whole genome shotgun (WGS) entry which is preliminary data.</text>
</comment>
<proteinExistence type="predicted"/>
<evidence type="ECO:0000313" key="3">
    <source>
        <dbReference type="Proteomes" id="UP000248975"/>
    </source>
</evidence>
<dbReference type="Pfam" id="PF09931">
    <property type="entry name" value="Phage_phiJL001_Gp84_N"/>
    <property type="match status" value="1"/>
</dbReference>
<reference evidence="2 3" key="1">
    <citation type="submission" date="2017-08" db="EMBL/GenBank/DDBJ databases">
        <title>Infants hospitalized years apart are colonized by the same room-sourced microbial strains.</title>
        <authorList>
            <person name="Brooks B."/>
            <person name="Olm M.R."/>
            <person name="Firek B.A."/>
            <person name="Baker R."/>
            <person name="Thomas B.C."/>
            <person name="Morowitz M.J."/>
            <person name="Banfield J.F."/>
        </authorList>
    </citation>
    <scope>NUCLEOTIDE SEQUENCE [LARGE SCALE GENOMIC DNA]</scope>
    <source>
        <strain evidence="2">S2_003_000_R2_11</strain>
    </source>
</reference>
<gene>
    <name evidence="2" type="ORF">DI533_20490</name>
</gene>
<dbReference type="Pfam" id="PF09356">
    <property type="entry name" value="Phage_BR0599"/>
    <property type="match status" value="1"/>
</dbReference>
<organism evidence="2 3">
    <name type="scientific">Cereibacter sphaeroides</name>
    <name type="common">Rhodobacter sphaeroides</name>
    <dbReference type="NCBI Taxonomy" id="1063"/>
    <lineage>
        <taxon>Bacteria</taxon>
        <taxon>Pseudomonadati</taxon>
        <taxon>Pseudomonadota</taxon>
        <taxon>Alphaproteobacteria</taxon>
        <taxon>Rhodobacterales</taxon>
        <taxon>Paracoccaceae</taxon>
        <taxon>Cereibacter</taxon>
    </lineage>
</organism>
<dbReference type="EMBL" id="QFQS01000010">
    <property type="protein sequence ID" value="PZQ95041.1"/>
    <property type="molecule type" value="Genomic_DNA"/>
</dbReference>
<dbReference type="InterPro" id="IPR018964">
    <property type="entry name" value="Phage_phiJL001_Gp84_C"/>
</dbReference>
<protein>
    <recommendedName>
        <fullName evidence="1">Bacteriophage phiJL001 Gp84 C-terminal domain-containing protein</fullName>
    </recommendedName>
</protein>
<accession>A0A2W5RWX3</accession>
<dbReference type="NCBIfam" id="TIGR02218">
    <property type="entry name" value="phg_TIGR02218"/>
    <property type="match status" value="1"/>
</dbReference>
<dbReference type="Proteomes" id="UP000248975">
    <property type="component" value="Unassembled WGS sequence"/>
</dbReference>
<evidence type="ECO:0000259" key="1">
    <source>
        <dbReference type="Pfam" id="PF09356"/>
    </source>
</evidence>
<sequence length="271" mass="29503">MSYNDLESSNYDGEPIYLYEFRLNAQYWRYTSAATSQSILGNVWTPMGVADDGVKQTGDTTVDALNITMPISSDVVGLFIGTPPINPVYVTIRRFHAGDSDAAVCYVGEVAQINENTPVSAVVTCNTLSASMERNGLRLSYSRGCPFALYDSCCKVNKENFRFDGTIQSVGANSIVIPGAAQFSNNWFNGGYIEWNDPKRGVERRAIELHTGDTIYIFGTVSGIAGGMIIKLYPGCPRTTAACKTKFNNLANYGGIPAMPDRSPFDGNPVF</sequence>
<dbReference type="AlphaFoldDB" id="A0A2W5RWX3"/>